<dbReference type="Gene3D" id="3.30.420.10">
    <property type="entry name" value="Ribonuclease H-like superfamily/Ribonuclease H"/>
    <property type="match status" value="1"/>
</dbReference>
<evidence type="ECO:0000259" key="1">
    <source>
        <dbReference type="Pfam" id="PF13456"/>
    </source>
</evidence>
<dbReference type="PANTHER" id="PTHR47074">
    <property type="entry name" value="BNAC02G40300D PROTEIN"/>
    <property type="match status" value="1"/>
</dbReference>
<dbReference type="InterPro" id="IPR052929">
    <property type="entry name" value="RNase_H-like_EbsB-rel"/>
</dbReference>
<reference evidence="2" key="2">
    <citation type="submission" date="2021-12" db="EMBL/GenBank/DDBJ databases">
        <title>Resequencing data analysis of finger millet.</title>
        <authorList>
            <person name="Hatakeyama M."/>
            <person name="Aluri S."/>
            <person name="Balachadran M.T."/>
            <person name="Sivarajan S.R."/>
            <person name="Poveda L."/>
            <person name="Shimizu-Inatsugi R."/>
            <person name="Schlapbach R."/>
            <person name="Sreeman S.M."/>
            <person name="Shimizu K.K."/>
        </authorList>
    </citation>
    <scope>NUCLEOTIDE SEQUENCE</scope>
</reference>
<dbReference type="Proteomes" id="UP001054889">
    <property type="component" value="Unassembled WGS sequence"/>
</dbReference>
<organism evidence="2 3">
    <name type="scientific">Eleusine coracana subsp. coracana</name>
    <dbReference type="NCBI Taxonomy" id="191504"/>
    <lineage>
        <taxon>Eukaryota</taxon>
        <taxon>Viridiplantae</taxon>
        <taxon>Streptophyta</taxon>
        <taxon>Embryophyta</taxon>
        <taxon>Tracheophyta</taxon>
        <taxon>Spermatophyta</taxon>
        <taxon>Magnoliopsida</taxon>
        <taxon>Liliopsida</taxon>
        <taxon>Poales</taxon>
        <taxon>Poaceae</taxon>
        <taxon>PACMAD clade</taxon>
        <taxon>Chloridoideae</taxon>
        <taxon>Cynodonteae</taxon>
        <taxon>Eleusininae</taxon>
        <taxon>Eleusine</taxon>
    </lineage>
</organism>
<dbReference type="AlphaFoldDB" id="A0AAV5CV25"/>
<dbReference type="GO" id="GO:0004523">
    <property type="term" value="F:RNA-DNA hybrid ribonuclease activity"/>
    <property type="evidence" value="ECO:0007669"/>
    <property type="project" value="InterPro"/>
</dbReference>
<evidence type="ECO:0000313" key="2">
    <source>
        <dbReference type="EMBL" id="GJN01752.1"/>
    </source>
</evidence>
<feature type="domain" description="RNase H type-1" evidence="1">
    <location>
        <begin position="14"/>
        <end position="105"/>
    </location>
</feature>
<dbReference type="InterPro" id="IPR012337">
    <property type="entry name" value="RNaseH-like_sf"/>
</dbReference>
<protein>
    <recommendedName>
        <fullName evidence="1">RNase H type-1 domain-containing protein</fullName>
    </recommendedName>
</protein>
<name>A0AAV5CV25_ELECO</name>
<dbReference type="EMBL" id="BQKI01000009">
    <property type="protein sequence ID" value="GJN01752.1"/>
    <property type="molecule type" value="Genomic_DNA"/>
</dbReference>
<accession>A0AAV5CV25</accession>
<proteinExistence type="predicted"/>
<dbReference type="InterPro" id="IPR036397">
    <property type="entry name" value="RNaseH_sf"/>
</dbReference>
<evidence type="ECO:0000313" key="3">
    <source>
        <dbReference type="Proteomes" id="UP001054889"/>
    </source>
</evidence>
<dbReference type="CDD" id="cd06222">
    <property type="entry name" value="RNase_H_like"/>
    <property type="match status" value="1"/>
</dbReference>
<dbReference type="PANTHER" id="PTHR47074:SF11">
    <property type="entry name" value="REVERSE TRANSCRIPTASE-LIKE PROTEIN"/>
    <property type="match status" value="1"/>
</dbReference>
<sequence length="114" mass="12460">MRWVPPAVGVLKINVDGAFDHESGAAGVGVIIRDDQGQPLLTANRVLLHCRNAEEAEAAACLEGVRQAERWPDCPLILESDCATAIEKIKQDGRDRSPISFLIHDFKVETSRAL</sequence>
<gene>
    <name evidence="2" type="primary">ga19043</name>
    <name evidence="2" type="ORF">PR202_ga19043</name>
</gene>
<reference evidence="2" key="1">
    <citation type="journal article" date="2018" name="DNA Res.">
        <title>Multiple hybrid de novo genome assembly of finger millet, an orphan allotetraploid crop.</title>
        <authorList>
            <person name="Hatakeyama M."/>
            <person name="Aluri S."/>
            <person name="Balachadran M.T."/>
            <person name="Sivarajan S.R."/>
            <person name="Patrignani A."/>
            <person name="Gruter S."/>
            <person name="Poveda L."/>
            <person name="Shimizu-Inatsugi R."/>
            <person name="Baeten J."/>
            <person name="Francoijs K.J."/>
            <person name="Nataraja K.N."/>
            <person name="Reddy Y.A.N."/>
            <person name="Phadnis S."/>
            <person name="Ravikumar R.L."/>
            <person name="Schlapbach R."/>
            <person name="Sreeman S.M."/>
            <person name="Shimizu K.K."/>
        </authorList>
    </citation>
    <scope>NUCLEOTIDE SEQUENCE</scope>
</reference>
<dbReference type="InterPro" id="IPR044730">
    <property type="entry name" value="RNase_H-like_dom_plant"/>
</dbReference>
<dbReference type="InterPro" id="IPR002156">
    <property type="entry name" value="RNaseH_domain"/>
</dbReference>
<comment type="caution">
    <text evidence="2">The sequence shown here is derived from an EMBL/GenBank/DDBJ whole genome shotgun (WGS) entry which is preliminary data.</text>
</comment>
<keyword evidence="3" id="KW-1185">Reference proteome</keyword>
<dbReference type="SUPFAM" id="SSF53098">
    <property type="entry name" value="Ribonuclease H-like"/>
    <property type="match status" value="1"/>
</dbReference>
<dbReference type="GO" id="GO:0003676">
    <property type="term" value="F:nucleic acid binding"/>
    <property type="evidence" value="ECO:0007669"/>
    <property type="project" value="InterPro"/>
</dbReference>
<dbReference type="Pfam" id="PF13456">
    <property type="entry name" value="RVT_3"/>
    <property type="match status" value="1"/>
</dbReference>